<evidence type="ECO:0000256" key="1">
    <source>
        <dbReference type="ARBA" id="ARBA00023015"/>
    </source>
</evidence>
<keyword evidence="1" id="KW-0805">Transcription regulation</keyword>
<dbReference type="GO" id="GO:0006950">
    <property type="term" value="P:response to stress"/>
    <property type="evidence" value="ECO:0007669"/>
    <property type="project" value="TreeGrafter"/>
</dbReference>
<dbReference type="InterPro" id="IPR023187">
    <property type="entry name" value="Tscrpt_reg_MarR-type_CS"/>
</dbReference>
<gene>
    <name evidence="5" type="ORF">FVW59_16150</name>
</gene>
<dbReference type="InterPro" id="IPR000835">
    <property type="entry name" value="HTH_MarR-typ"/>
</dbReference>
<dbReference type="RefSeq" id="WP_148065390.1">
    <property type="nucleotide sequence ID" value="NZ_VRYZ01000007.1"/>
</dbReference>
<dbReference type="Pfam" id="PF01047">
    <property type="entry name" value="MarR"/>
    <property type="match status" value="1"/>
</dbReference>
<proteinExistence type="predicted"/>
<dbReference type="OrthoDB" id="6196575at2"/>
<evidence type="ECO:0000256" key="2">
    <source>
        <dbReference type="ARBA" id="ARBA00023125"/>
    </source>
</evidence>
<dbReference type="EMBL" id="VRYZ01000007">
    <property type="protein sequence ID" value="TXS90128.1"/>
    <property type="molecule type" value="Genomic_DNA"/>
</dbReference>
<evidence type="ECO:0000259" key="4">
    <source>
        <dbReference type="PROSITE" id="PS50995"/>
    </source>
</evidence>
<organism evidence="5 6">
    <name type="scientific">Parahaliea aestuarii</name>
    <dbReference type="NCBI Taxonomy" id="1852021"/>
    <lineage>
        <taxon>Bacteria</taxon>
        <taxon>Pseudomonadati</taxon>
        <taxon>Pseudomonadota</taxon>
        <taxon>Gammaproteobacteria</taxon>
        <taxon>Cellvibrionales</taxon>
        <taxon>Halieaceae</taxon>
        <taxon>Parahaliea</taxon>
    </lineage>
</organism>
<keyword evidence="2" id="KW-0238">DNA-binding</keyword>
<dbReference type="Gene3D" id="1.10.10.10">
    <property type="entry name" value="Winged helix-like DNA-binding domain superfamily/Winged helix DNA-binding domain"/>
    <property type="match status" value="1"/>
</dbReference>
<dbReference type="PROSITE" id="PS50995">
    <property type="entry name" value="HTH_MARR_2"/>
    <property type="match status" value="1"/>
</dbReference>
<dbReference type="PROSITE" id="PS01117">
    <property type="entry name" value="HTH_MARR_1"/>
    <property type="match status" value="1"/>
</dbReference>
<dbReference type="PANTHER" id="PTHR33164:SF43">
    <property type="entry name" value="HTH-TYPE TRANSCRIPTIONAL REPRESSOR YETL"/>
    <property type="match status" value="1"/>
</dbReference>
<reference evidence="5 6" key="1">
    <citation type="submission" date="2019-08" db="EMBL/GenBank/DDBJ databases">
        <title>Parahaliea maris sp. nov., isolated from the surface seawater.</title>
        <authorList>
            <person name="Liu Y."/>
        </authorList>
    </citation>
    <scope>NUCLEOTIDE SEQUENCE [LARGE SCALE GENOMIC DNA]</scope>
    <source>
        <strain evidence="5 6">S2-26</strain>
    </source>
</reference>
<name>A0A5C8ZNS3_9GAMM</name>
<keyword evidence="6" id="KW-1185">Reference proteome</keyword>
<comment type="caution">
    <text evidence="5">The sequence shown here is derived from an EMBL/GenBank/DDBJ whole genome shotgun (WGS) entry which is preliminary data.</text>
</comment>
<dbReference type="Proteomes" id="UP000321933">
    <property type="component" value="Unassembled WGS sequence"/>
</dbReference>
<dbReference type="PANTHER" id="PTHR33164">
    <property type="entry name" value="TRANSCRIPTIONAL REGULATOR, MARR FAMILY"/>
    <property type="match status" value="1"/>
</dbReference>
<sequence>MSTPALSDTLHRLTHAYKQRLRIGIRNAGIDLPITHVRALKGIARNPEATAGSIAARMQRDKAQITRVLKELEEGGLITRQAHPADRRSQLLRPSRKGDILIAKLQAVEQEAIDTMTRQLKPGELQRFIALANLMADSVTPSEGD</sequence>
<evidence type="ECO:0000256" key="3">
    <source>
        <dbReference type="ARBA" id="ARBA00023163"/>
    </source>
</evidence>
<dbReference type="SUPFAM" id="SSF46785">
    <property type="entry name" value="Winged helix' DNA-binding domain"/>
    <property type="match status" value="1"/>
</dbReference>
<protein>
    <submittedName>
        <fullName evidence="5">MarR family transcriptional regulator</fullName>
    </submittedName>
</protein>
<dbReference type="AlphaFoldDB" id="A0A5C8ZNS3"/>
<accession>A0A5C8ZNS3</accession>
<dbReference type="GO" id="GO:0003700">
    <property type="term" value="F:DNA-binding transcription factor activity"/>
    <property type="evidence" value="ECO:0007669"/>
    <property type="project" value="InterPro"/>
</dbReference>
<dbReference type="InterPro" id="IPR036390">
    <property type="entry name" value="WH_DNA-bd_sf"/>
</dbReference>
<dbReference type="SMART" id="SM00347">
    <property type="entry name" value="HTH_MARR"/>
    <property type="match status" value="1"/>
</dbReference>
<dbReference type="GO" id="GO:0003677">
    <property type="term" value="F:DNA binding"/>
    <property type="evidence" value="ECO:0007669"/>
    <property type="project" value="UniProtKB-KW"/>
</dbReference>
<evidence type="ECO:0000313" key="5">
    <source>
        <dbReference type="EMBL" id="TXS90128.1"/>
    </source>
</evidence>
<evidence type="ECO:0000313" key="6">
    <source>
        <dbReference type="Proteomes" id="UP000321933"/>
    </source>
</evidence>
<feature type="domain" description="HTH marR-type" evidence="4">
    <location>
        <begin position="3"/>
        <end position="137"/>
    </location>
</feature>
<dbReference type="InterPro" id="IPR039422">
    <property type="entry name" value="MarR/SlyA-like"/>
</dbReference>
<keyword evidence="3" id="KW-0804">Transcription</keyword>
<dbReference type="InterPro" id="IPR036388">
    <property type="entry name" value="WH-like_DNA-bd_sf"/>
</dbReference>